<feature type="domain" description="Phage tail-like C-terminal" evidence="1">
    <location>
        <begin position="129"/>
        <end position="245"/>
    </location>
</feature>
<dbReference type="Pfam" id="PF20753">
    <property type="entry name" value="DUF6558_C"/>
    <property type="match status" value="1"/>
</dbReference>
<accession>A0ABU4G5B6</accession>
<dbReference type="InterPro" id="IPR048276">
    <property type="entry name" value="Phage_tail-like_C"/>
</dbReference>
<organism evidence="2 3">
    <name type="scientific">Sporosarcina saromensis</name>
    <dbReference type="NCBI Taxonomy" id="359365"/>
    <lineage>
        <taxon>Bacteria</taxon>
        <taxon>Bacillati</taxon>
        <taxon>Bacillota</taxon>
        <taxon>Bacilli</taxon>
        <taxon>Bacillales</taxon>
        <taxon>Caryophanaceae</taxon>
        <taxon>Sporosarcina</taxon>
    </lineage>
</organism>
<dbReference type="Proteomes" id="UP001282284">
    <property type="component" value="Unassembled WGS sequence"/>
</dbReference>
<name>A0ABU4G5B6_9BACL</name>
<proteinExistence type="predicted"/>
<evidence type="ECO:0000313" key="2">
    <source>
        <dbReference type="EMBL" id="MDW0112152.1"/>
    </source>
</evidence>
<dbReference type="EMBL" id="JAUBDI010000002">
    <property type="protein sequence ID" value="MDW0112152.1"/>
    <property type="molecule type" value="Genomic_DNA"/>
</dbReference>
<keyword evidence="3" id="KW-1185">Reference proteome</keyword>
<sequence length="248" mass="28107">MITETSFSYDGLHSDNFGVIKVRVEGGLVTDTFLSTSNVNYSLPRNRRKARIESIEREPLVIPMALYFDENLDDTTIRRVKNWLSKDNYKKLIIGNKVYYAILSDETPITHNAISSGYIKCNMLTNSPYTFSETIEIEGISNSLSPTSLLLNNDGDMAITVDIEISMTADGNIEIENITNGETLRLNGNFASEKIMFLGDSEEIHTSIPYMHRYGDHNDTFIQLETGSNELIFKGDFTCKITMEYVYK</sequence>
<dbReference type="RefSeq" id="WP_317942047.1">
    <property type="nucleotide sequence ID" value="NZ_JAUBDI010000002.1"/>
</dbReference>
<evidence type="ECO:0000259" key="1">
    <source>
        <dbReference type="Pfam" id="PF20753"/>
    </source>
</evidence>
<evidence type="ECO:0000313" key="3">
    <source>
        <dbReference type="Proteomes" id="UP001282284"/>
    </source>
</evidence>
<dbReference type="Gene3D" id="2.40.30.200">
    <property type="match status" value="1"/>
</dbReference>
<reference evidence="2 3" key="1">
    <citation type="submission" date="2023-06" db="EMBL/GenBank/DDBJ databases">
        <title>Sporosarcina sp. nov., isolated from Korean traditional fermented seafood 'Jeotgal'.</title>
        <authorList>
            <person name="Yang A.I."/>
            <person name="Shin N.-R."/>
        </authorList>
    </citation>
    <scope>NUCLEOTIDE SEQUENCE [LARGE SCALE GENOMIC DNA]</scope>
    <source>
        <strain evidence="2 3">KCTC13119</strain>
    </source>
</reference>
<protein>
    <recommendedName>
        <fullName evidence="1">Phage tail-like C-terminal domain-containing protein</fullName>
    </recommendedName>
</protein>
<comment type="caution">
    <text evidence="2">The sequence shown here is derived from an EMBL/GenBank/DDBJ whole genome shotgun (WGS) entry which is preliminary data.</text>
</comment>
<gene>
    <name evidence="2" type="ORF">QT711_03075</name>
</gene>